<gene>
    <name evidence="1" type="ORF">CEXT_812601</name>
</gene>
<proteinExistence type="predicted"/>
<protein>
    <submittedName>
        <fullName evidence="1">Uncharacterized protein</fullName>
    </submittedName>
</protein>
<name>A0AAV4N236_CAEEX</name>
<dbReference type="AlphaFoldDB" id="A0AAV4N236"/>
<comment type="caution">
    <text evidence="1">The sequence shown here is derived from an EMBL/GenBank/DDBJ whole genome shotgun (WGS) entry which is preliminary data.</text>
</comment>
<dbReference type="EMBL" id="BPLR01020440">
    <property type="protein sequence ID" value="GIX78789.1"/>
    <property type="molecule type" value="Genomic_DNA"/>
</dbReference>
<sequence>MNLKYIRDQAYHGAATMPEASICVQDKIKRKIPVITISHHHCTSHSLNMVISDACQIDDIRNCARVGCYMFMNTSKEAAA</sequence>
<accession>A0AAV4N236</accession>
<reference evidence="1 2" key="1">
    <citation type="submission" date="2021-06" db="EMBL/GenBank/DDBJ databases">
        <title>Caerostris extrusa draft genome.</title>
        <authorList>
            <person name="Kono N."/>
            <person name="Arakawa K."/>
        </authorList>
    </citation>
    <scope>NUCLEOTIDE SEQUENCE [LARGE SCALE GENOMIC DNA]</scope>
</reference>
<evidence type="ECO:0000313" key="2">
    <source>
        <dbReference type="Proteomes" id="UP001054945"/>
    </source>
</evidence>
<evidence type="ECO:0000313" key="1">
    <source>
        <dbReference type="EMBL" id="GIX78789.1"/>
    </source>
</evidence>
<organism evidence="1 2">
    <name type="scientific">Caerostris extrusa</name>
    <name type="common">Bark spider</name>
    <name type="synonym">Caerostris bankana</name>
    <dbReference type="NCBI Taxonomy" id="172846"/>
    <lineage>
        <taxon>Eukaryota</taxon>
        <taxon>Metazoa</taxon>
        <taxon>Ecdysozoa</taxon>
        <taxon>Arthropoda</taxon>
        <taxon>Chelicerata</taxon>
        <taxon>Arachnida</taxon>
        <taxon>Araneae</taxon>
        <taxon>Araneomorphae</taxon>
        <taxon>Entelegynae</taxon>
        <taxon>Araneoidea</taxon>
        <taxon>Araneidae</taxon>
        <taxon>Caerostris</taxon>
    </lineage>
</organism>
<keyword evidence="2" id="KW-1185">Reference proteome</keyword>
<dbReference type="Proteomes" id="UP001054945">
    <property type="component" value="Unassembled WGS sequence"/>
</dbReference>